<name>A0ABS2EC85_9FIRM</name>
<dbReference type="InterPro" id="IPR001460">
    <property type="entry name" value="PCN-bd_Tpept"/>
</dbReference>
<proteinExistence type="predicted"/>
<dbReference type="PANTHER" id="PTHR30627">
    <property type="entry name" value="PEPTIDOGLYCAN D,D-TRANSPEPTIDASE"/>
    <property type="match status" value="1"/>
</dbReference>
<organism evidence="3 4">
    <name type="scientific">Faecalicatena fissicatena</name>
    <dbReference type="NCBI Taxonomy" id="290055"/>
    <lineage>
        <taxon>Bacteria</taxon>
        <taxon>Bacillati</taxon>
        <taxon>Bacillota</taxon>
        <taxon>Clostridia</taxon>
        <taxon>Lachnospirales</taxon>
        <taxon>Lachnospiraceae</taxon>
        <taxon>Faecalicatena</taxon>
    </lineage>
</organism>
<comment type="caution">
    <text evidence="3">The sequence shown here is derived from an EMBL/GenBank/DDBJ whole genome shotgun (WGS) entry which is preliminary data.</text>
</comment>
<keyword evidence="1" id="KW-0472">Membrane</keyword>
<dbReference type="InterPro" id="IPR012338">
    <property type="entry name" value="Beta-lactam/transpept-like"/>
</dbReference>
<dbReference type="SUPFAM" id="SSF56601">
    <property type="entry name" value="beta-lactamase/transpeptidase-like"/>
    <property type="match status" value="1"/>
</dbReference>
<feature type="transmembrane region" description="Helical" evidence="1">
    <location>
        <begin position="12"/>
        <end position="28"/>
    </location>
</feature>
<protein>
    <recommendedName>
        <fullName evidence="2">Penicillin-binding protein transpeptidase domain-containing protein</fullName>
    </recommendedName>
</protein>
<dbReference type="EMBL" id="JACLYY010000019">
    <property type="protein sequence ID" value="MBM6739263.1"/>
    <property type="molecule type" value="Genomic_DNA"/>
</dbReference>
<reference evidence="3 4" key="1">
    <citation type="journal article" date="2021" name="Sci. Rep.">
        <title>The distribution of antibiotic resistance genes in chicken gut microbiota commensals.</title>
        <authorList>
            <person name="Juricova H."/>
            <person name="Matiasovicova J."/>
            <person name="Kubasova T."/>
            <person name="Cejkova D."/>
            <person name="Rychlik I."/>
        </authorList>
    </citation>
    <scope>NUCLEOTIDE SEQUENCE [LARGE SCALE GENOMIC DNA]</scope>
    <source>
        <strain evidence="3 4">An773</strain>
    </source>
</reference>
<dbReference type="InterPro" id="IPR050515">
    <property type="entry name" value="Beta-lactam/transpept"/>
</dbReference>
<feature type="domain" description="Penicillin-binding protein transpeptidase" evidence="2">
    <location>
        <begin position="146"/>
        <end position="405"/>
    </location>
</feature>
<evidence type="ECO:0000259" key="2">
    <source>
        <dbReference type="Pfam" id="PF00905"/>
    </source>
</evidence>
<dbReference type="PANTHER" id="PTHR30627:SF2">
    <property type="entry name" value="PEPTIDOGLYCAN D,D-TRANSPEPTIDASE MRDA"/>
    <property type="match status" value="1"/>
</dbReference>
<dbReference type="Proteomes" id="UP000716906">
    <property type="component" value="Unassembled WGS sequence"/>
</dbReference>
<sequence>MQKMLYERTKIVILIITTGIIFFLYYLLTRTSVVSGVNEYTDNLRKSTLNDIYRESVLEGSIIDSSGNIISEATEKSKTGSLVYPEAYSWLIGYNDVTFGAYGLKGRYEEYLYMPGEDGKGATIQLTINDNLQRKAYELISGTEASVIVLNTTSGEILTLASSKKDTQFNVNEINEYMEEWNKIDGFFLPNGYKDMEEPGSVFKIITASSIVENNMENNIIQDSGTLDIQGHTVRNSGESAFGSISLQDALGYSSNVYFAQEALLLGESELNGKGKDFLIGEDIELDFTTLKSNWNLENASSALLADTAYGQGKTLITPLQIAMIGQAVANDGKMLKPYLVDDISLNGNKLYEGAKTCLTQSISEETSSLLKEYLNKVAENNYGINLYNISAKTGTAELPNGYVKKYFLAFNQDYVVLISQKDISGYGIDLKDKVMEMFGLLYQ</sequence>
<gene>
    <name evidence="3" type="ORF">H7U36_14340</name>
</gene>
<dbReference type="Pfam" id="PF00905">
    <property type="entry name" value="Transpeptidase"/>
    <property type="match status" value="1"/>
</dbReference>
<evidence type="ECO:0000313" key="3">
    <source>
        <dbReference type="EMBL" id="MBM6739263.1"/>
    </source>
</evidence>
<evidence type="ECO:0000256" key="1">
    <source>
        <dbReference type="SAM" id="Phobius"/>
    </source>
</evidence>
<dbReference type="Gene3D" id="3.90.1310.10">
    <property type="entry name" value="Penicillin-binding protein 2a (Domain 2)"/>
    <property type="match status" value="1"/>
</dbReference>
<keyword evidence="1" id="KW-0812">Transmembrane</keyword>
<dbReference type="Gene3D" id="3.40.710.10">
    <property type="entry name" value="DD-peptidase/beta-lactamase superfamily"/>
    <property type="match status" value="1"/>
</dbReference>
<accession>A0ABS2EC85</accession>
<keyword evidence="1" id="KW-1133">Transmembrane helix</keyword>
<dbReference type="RefSeq" id="WP_205156373.1">
    <property type="nucleotide sequence ID" value="NZ_JACLYY010000019.1"/>
</dbReference>
<keyword evidence="4" id="KW-1185">Reference proteome</keyword>
<evidence type="ECO:0000313" key="4">
    <source>
        <dbReference type="Proteomes" id="UP000716906"/>
    </source>
</evidence>